<feature type="region of interest" description="Disordered" evidence="1">
    <location>
        <begin position="38"/>
        <end position="100"/>
    </location>
</feature>
<keyword evidence="2" id="KW-1185">Reference proteome</keyword>
<evidence type="ECO:0000313" key="2">
    <source>
        <dbReference type="Proteomes" id="UP000694856"/>
    </source>
</evidence>
<proteinExistence type="predicted"/>
<evidence type="ECO:0000256" key="1">
    <source>
        <dbReference type="SAM" id="MobiDB-lite"/>
    </source>
</evidence>
<protein>
    <submittedName>
        <fullName evidence="3">Uncharacterized protein LOC116663053</fullName>
    </submittedName>
</protein>
<sequence length="226" mass="24999">MECGPDRAGSPERLGRALGPKPVGLALSFVLFAAPGPRWSRGRGSRPGSRRAGGTCGVEARAVGGTRNPADLGSAWAQEPPGGGYPGQAQRPSRQISAPRAPNPRVLGLWRCFISLFPNTRRNNTWMWERKRTSQKRPAEAEDIFTELEADFVNFSSTSCAYLGACSPEPRLLLILRPAWMWTLRKGSQRLGWLHIGDTSPIRRKTSSSYLLLYPQLLAYLNHKRC</sequence>
<dbReference type="KEGG" id="cfr:116663053"/>
<accession>A0A8B8STH9</accession>
<dbReference type="Proteomes" id="UP000694856">
    <property type="component" value="Chromosome 4"/>
</dbReference>
<evidence type="ECO:0000313" key="3">
    <source>
        <dbReference type="RefSeq" id="XP_032333416.1"/>
    </source>
</evidence>
<name>A0A8B8STH9_CAMFR</name>
<dbReference type="GeneID" id="116663053"/>
<reference evidence="3" key="1">
    <citation type="submission" date="2025-08" db="UniProtKB">
        <authorList>
            <consortium name="RefSeq"/>
        </authorList>
    </citation>
    <scope>IDENTIFICATION</scope>
    <source>
        <tissue evidence="3">Ear skin</tissue>
    </source>
</reference>
<dbReference type="RefSeq" id="XP_032333416.1">
    <property type="nucleotide sequence ID" value="XM_032477525.1"/>
</dbReference>
<organism evidence="2 3">
    <name type="scientific">Camelus ferus</name>
    <name type="common">Wild bactrian camel</name>
    <name type="synonym">Camelus bactrianus ferus</name>
    <dbReference type="NCBI Taxonomy" id="419612"/>
    <lineage>
        <taxon>Eukaryota</taxon>
        <taxon>Metazoa</taxon>
        <taxon>Chordata</taxon>
        <taxon>Craniata</taxon>
        <taxon>Vertebrata</taxon>
        <taxon>Euteleostomi</taxon>
        <taxon>Mammalia</taxon>
        <taxon>Eutheria</taxon>
        <taxon>Laurasiatheria</taxon>
        <taxon>Artiodactyla</taxon>
        <taxon>Tylopoda</taxon>
        <taxon>Camelidae</taxon>
        <taxon>Camelus</taxon>
    </lineage>
</organism>
<gene>
    <name evidence="3" type="primary">LOC116663053</name>
</gene>
<dbReference type="AlphaFoldDB" id="A0A8B8STH9"/>